<dbReference type="InterPro" id="IPR038987">
    <property type="entry name" value="MoeA-like"/>
</dbReference>
<dbReference type="InterPro" id="IPR001453">
    <property type="entry name" value="MoaB/Mog_dom"/>
</dbReference>
<comment type="pathway">
    <text evidence="1">Cofactor biosynthesis; molybdopterin biosynthesis.</text>
</comment>
<reference evidence="3 4" key="2">
    <citation type="journal article" date="2011" name="ISME J.">
        <title>RNA-seq reveals cooperative metabolic interactions between two termite-gut spirochete species in co-culture.</title>
        <authorList>
            <person name="Rosenthal A.Z."/>
            <person name="Matson E.G."/>
            <person name="Eldar A."/>
            <person name="Leadbetter J.R."/>
        </authorList>
    </citation>
    <scope>NUCLEOTIDE SEQUENCE [LARGE SCALE GENOMIC DNA]</scope>
    <source>
        <strain evidence="4">ATCC BAA-887 / DSM 12427 / ZAS-2</strain>
    </source>
</reference>
<comment type="similarity">
    <text evidence="1">Belongs to the MoeA family.</text>
</comment>
<name>F5YPB4_TREPZ</name>
<dbReference type="InterPro" id="IPR036425">
    <property type="entry name" value="MoaB/Mog-like_dom_sf"/>
</dbReference>
<dbReference type="GO" id="GO:0046872">
    <property type="term" value="F:metal ion binding"/>
    <property type="evidence" value="ECO:0007669"/>
    <property type="project" value="UniProtKB-UniRule"/>
</dbReference>
<feature type="domain" description="4Fe-4S ferredoxin-type" evidence="2">
    <location>
        <begin position="320"/>
        <end position="345"/>
    </location>
</feature>
<dbReference type="AlphaFoldDB" id="F5YPB4"/>
<dbReference type="PANTHER" id="PTHR10192:SF28">
    <property type="entry name" value="MOLYBDOPTERIN MOLYBDENUMTRANSFERASE"/>
    <property type="match status" value="1"/>
</dbReference>
<dbReference type="GO" id="GO:0005829">
    <property type="term" value="C:cytosol"/>
    <property type="evidence" value="ECO:0007669"/>
    <property type="project" value="TreeGrafter"/>
</dbReference>
<dbReference type="Proteomes" id="UP000009223">
    <property type="component" value="Chromosome"/>
</dbReference>
<dbReference type="Pfam" id="PF00994">
    <property type="entry name" value="MoCF_biosynth"/>
    <property type="match status" value="1"/>
</dbReference>
<proteinExistence type="inferred from homology"/>
<evidence type="ECO:0000256" key="1">
    <source>
        <dbReference type="RuleBase" id="RU365090"/>
    </source>
</evidence>
<dbReference type="SUPFAM" id="SSF53218">
    <property type="entry name" value="Molybdenum cofactor biosynthesis proteins"/>
    <property type="match status" value="1"/>
</dbReference>
<dbReference type="EMBL" id="CP001843">
    <property type="protein sequence ID" value="AEF86622.1"/>
    <property type="molecule type" value="Genomic_DNA"/>
</dbReference>
<dbReference type="STRING" id="545694.TREPR_2878"/>
<keyword evidence="4" id="KW-1185">Reference proteome</keyword>
<protein>
    <recommendedName>
        <fullName evidence="1">Molybdopterin molybdenumtransferase</fullName>
        <ecNumber evidence="1">2.10.1.1</ecNumber>
    </recommendedName>
</protein>
<comment type="function">
    <text evidence="1">Catalyzes the insertion of molybdate into adenylated molybdopterin with the concomitant release of AMP.</text>
</comment>
<sequence length="345" mass="36789">MGASGMKMLQIEDAVGQVLCHDMTRIVQGEMKGPQFRKGHIIQAADIPMLLSMGKEQIFVWEKRPGMLHEDEAAEALARICRGANIRQSGPIEGKIEFFAETDGLFCFDTETLNRINDIEDLVIAARHALSPVKAGDKLAGMKAVPLVIPAEKLRQAREAAGEGPLMQVKPYLLKSACVITTGSEIAKGLITDTFTPVIMDKLAGYGISVIKHIITGDGIDKVAGAIACARKENPDLILCTGGMSVDPDDNTPGAIRQSGAAIVSYGAPVMPGVMFVLGYYEDGRPIIGLPGCVMYAAATIFDIVLPRVAAGLPMKRRDFSRMGNGGLCLGCGVCHYPICPFGKG</sequence>
<dbReference type="SMART" id="SM00852">
    <property type="entry name" value="MoCF_biosynth"/>
    <property type="match status" value="1"/>
</dbReference>
<keyword evidence="1" id="KW-0460">Magnesium</keyword>
<keyword evidence="1" id="KW-0479">Metal-binding</keyword>
<accession>F5YPB4</accession>
<organism evidence="3 4">
    <name type="scientific">Treponema primitia (strain ATCC BAA-887 / DSM 12427 / ZAS-2)</name>
    <dbReference type="NCBI Taxonomy" id="545694"/>
    <lineage>
        <taxon>Bacteria</taxon>
        <taxon>Pseudomonadati</taxon>
        <taxon>Spirochaetota</taxon>
        <taxon>Spirochaetia</taxon>
        <taxon>Spirochaetales</taxon>
        <taxon>Treponemataceae</taxon>
        <taxon>Treponema</taxon>
    </lineage>
</organism>
<comment type="cofactor">
    <cofactor evidence="1">
        <name>Mg(2+)</name>
        <dbReference type="ChEBI" id="CHEBI:18420"/>
    </cofactor>
</comment>
<dbReference type="EC" id="2.10.1.1" evidence="1"/>
<dbReference type="UniPathway" id="UPA00344"/>
<dbReference type="PANTHER" id="PTHR10192">
    <property type="entry name" value="MOLYBDOPTERIN BIOSYNTHESIS PROTEIN"/>
    <property type="match status" value="1"/>
</dbReference>
<dbReference type="InterPro" id="IPR017896">
    <property type="entry name" value="4Fe4S_Fe-S-bd"/>
</dbReference>
<reference evidence="4" key="1">
    <citation type="submission" date="2009-12" db="EMBL/GenBank/DDBJ databases">
        <title>Complete sequence of Treponema primitia strain ZAS-2.</title>
        <authorList>
            <person name="Tetu S.G."/>
            <person name="Matson E."/>
            <person name="Ren Q."/>
            <person name="Seshadri R."/>
            <person name="Elbourne L."/>
            <person name="Hassan K.A."/>
            <person name="Durkin A."/>
            <person name="Radune D."/>
            <person name="Mohamoud Y."/>
            <person name="Shay R."/>
            <person name="Jin S."/>
            <person name="Zhang X."/>
            <person name="Lucey K."/>
            <person name="Ballor N.R."/>
            <person name="Ottesen E."/>
            <person name="Rosenthal R."/>
            <person name="Allen A."/>
            <person name="Leadbetter J.R."/>
            <person name="Paulsen I.T."/>
        </authorList>
    </citation>
    <scope>NUCLEOTIDE SEQUENCE [LARGE SCALE GENOMIC DNA]</scope>
    <source>
        <strain evidence="4">ATCC BAA-887 / DSM 12427 / ZAS-2</strain>
    </source>
</reference>
<keyword evidence="1" id="KW-0500">Molybdenum</keyword>
<dbReference type="GO" id="GO:0061599">
    <property type="term" value="F:molybdopterin molybdotransferase activity"/>
    <property type="evidence" value="ECO:0007669"/>
    <property type="project" value="UniProtKB-UniRule"/>
</dbReference>
<evidence type="ECO:0000313" key="3">
    <source>
        <dbReference type="EMBL" id="AEF86622.1"/>
    </source>
</evidence>
<dbReference type="GO" id="GO:0006777">
    <property type="term" value="P:Mo-molybdopterin cofactor biosynthetic process"/>
    <property type="evidence" value="ECO:0007669"/>
    <property type="project" value="UniProtKB-UniRule"/>
</dbReference>
<evidence type="ECO:0000259" key="2">
    <source>
        <dbReference type="PROSITE" id="PS51379"/>
    </source>
</evidence>
<dbReference type="KEGG" id="tpi:TREPR_2878"/>
<dbReference type="CDD" id="cd03522">
    <property type="entry name" value="MoeA_like"/>
    <property type="match status" value="1"/>
</dbReference>
<comment type="catalytic activity">
    <reaction evidence="1">
        <text>adenylyl-molybdopterin + molybdate = Mo-molybdopterin + AMP + H(+)</text>
        <dbReference type="Rhea" id="RHEA:35047"/>
        <dbReference type="ChEBI" id="CHEBI:15378"/>
        <dbReference type="ChEBI" id="CHEBI:36264"/>
        <dbReference type="ChEBI" id="CHEBI:62727"/>
        <dbReference type="ChEBI" id="CHEBI:71302"/>
        <dbReference type="ChEBI" id="CHEBI:456215"/>
    </reaction>
</comment>
<gene>
    <name evidence="3" type="ordered locus">TREPR_2878</name>
</gene>
<keyword evidence="1" id="KW-0501">Molybdenum cofactor biosynthesis</keyword>
<dbReference type="HOGENOM" id="CLU_068847_1_0_12"/>
<dbReference type="PROSITE" id="PS51379">
    <property type="entry name" value="4FE4S_FER_2"/>
    <property type="match status" value="1"/>
</dbReference>
<dbReference type="Gene3D" id="3.40.980.10">
    <property type="entry name" value="MoaB/Mog-like domain"/>
    <property type="match status" value="1"/>
</dbReference>
<keyword evidence="1" id="KW-0808">Transferase</keyword>
<evidence type="ECO:0000313" key="4">
    <source>
        <dbReference type="Proteomes" id="UP000009223"/>
    </source>
</evidence>
<dbReference type="eggNOG" id="COG0303">
    <property type="taxonomic scope" value="Bacteria"/>
</dbReference>